<dbReference type="RefSeq" id="WP_226189724.1">
    <property type="nucleotide sequence ID" value="NZ_JAJADQ010000013.1"/>
</dbReference>
<dbReference type="InterPro" id="IPR026444">
    <property type="entry name" value="Secre_tail"/>
</dbReference>
<organism evidence="4 5">
    <name type="scientific">Hymenobacter nitidus</name>
    <dbReference type="NCBI Taxonomy" id="2880929"/>
    <lineage>
        <taxon>Bacteria</taxon>
        <taxon>Pseudomonadati</taxon>
        <taxon>Bacteroidota</taxon>
        <taxon>Cytophagia</taxon>
        <taxon>Cytophagales</taxon>
        <taxon>Hymenobacteraceae</taxon>
        <taxon>Hymenobacter</taxon>
    </lineage>
</organism>
<evidence type="ECO:0000313" key="4">
    <source>
        <dbReference type="EMBL" id="MCB2380071.1"/>
    </source>
</evidence>
<feature type="signal peptide" evidence="1">
    <location>
        <begin position="1"/>
        <end position="37"/>
    </location>
</feature>
<dbReference type="NCBIfam" id="TIGR04183">
    <property type="entry name" value="Por_Secre_tail"/>
    <property type="match status" value="1"/>
</dbReference>
<sequence>MQAICTISSGRTAWQRWQKSLWALAGGLLLSTSPLQAQAPAPAFPRNETFKGNTASNFTFGGVAQLTGTGGTADPVGSGYLRLTDAVNNQAGYAIDNVGFPSSAGFTISFEFFSYGGTNPGADGFSVFLVDANQPASGFRIGASGGSLGYAQKTATPVADGVSKGYIGIGIDEFGNYSNGAEGRSGGSATPDATGKVPNGIAIRGAGDGSAATDYPYLTGTQPGALDFSLDVPTVRAQPGSEDYRRAYIDVVPTTVGTETTYRISVRIQHGNSVRTAIDNFLVPTPPPTLRLGFSGSTGGSTNIHEIRNLNIVQVPFANTDVVSTLYNAPLTIPVLNNDVAPGSSIDVASVDLDPSTAGIQTTFNVAGRGRFEVNATGVVTFTPSGTFAGQVTIPYTMRSILGADYTSSPANIRVTVQGADVAATINGPINVLRGAVVTYSMTTANRGGITALNVVPRLQVPTNLPVAAVVAPGGTYDAATGWVTFSTINTLPNGALPVVNTATFLVPASQPATLTSLATATSSVPDPTLANNSASLNTAVGAPLPVELSAFTAKAEQADAVLSWTTASEKNNDRFEVERSLDATTFQRVGTVAGYGTTTAASRYQYRDAQAARWSRQPIYYRLRQIDTDGSTSFSPVRTVQFAAAGKLAISVYPNPSAGSATLDLTGLPAGEFAVQLTDLTGRVLRQYTVTGGQEQPLDMRLLAPGAYLLQVRGQAVQLVFPVVRN</sequence>
<evidence type="ECO:0000256" key="1">
    <source>
        <dbReference type="SAM" id="SignalP"/>
    </source>
</evidence>
<name>A0ABS8AIF2_9BACT</name>
<dbReference type="InterPro" id="IPR013783">
    <property type="entry name" value="Ig-like_fold"/>
</dbReference>
<evidence type="ECO:0000259" key="2">
    <source>
        <dbReference type="Pfam" id="PF01345"/>
    </source>
</evidence>
<proteinExistence type="predicted"/>
<dbReference type="EMBL" id="JAJADQ010000013">
    <property type="protein sequence ID" value="MCB2380071.1"/>
    <property type="molecule type" value="Genomic_DNA"/>
</dbReference>
<protein>
    <submittedName>
        <fullName evidence="4">DUF11 domain-containing protein</fullName>
    </submittedName>
</protein>
<comment type="caution">
    <text evidence="4">The sequence shown here is derived from an EMBL/GenBank/DDBJ whole genome shotgun (WGS) entry which is preliminary data.</text>
</comment>
<gene>
    <name evidence="4" type="ORF">LGH70_20925</name>
</gene>
<dbReference type="SUPFAM" id="SSF49899">
    <property type="entry name" value="Concanavalin A-like lectins/glucanases"/>
    <property type="match status" value="1"/>
</dbReference>
<dbReference type="InterPro" id="IPR001434">
    <property type="entry name" value="OmcB-like_DUF11"/>
</dbReference>
<reference evidence="4" key="1">
    <citation type="submission" date="2021-10" db="EMBL/GenBank/DDBJ databases">
        <authorList>
            <person name="Dean J.D."/>
            <person name="Kim M.K."/>
            <person name="Newey C.N."/>
            <person name="Stoker T.S."/>
            <person name="Thompson D.W."/>
            <person name="Grose J.H."/>
        </authorList>
    </citation>
    <scope>NUCLEOTIDE SEQUENCE</scope>
    <source>
        <strain evidence="4">BT635</strain>
    </source>
</reference>
<dbReference type="Proteomes" id="UP001165297">
    <property type="component" value="Unassembled WGS sequence"/>
</dbReference>
<dbReference type="Pfam" id="PF01345">
    <property type="entry name" value="DUF11"/>
    <property type="match status" value="1"/>
</dbReference>
<dbReference type="Gene3D" id="2.60.40.10">
    <property type="entry name" value="Immunoglobulins"/>
    <property type="match status" value="1"/>
</dbReference>
<evidence type="ECO:0000259" key="3">
    <source>
        <dbReference type="Pfam" id="PF18962"/>
    </source>
</evidence>
<evidence type="ECO:0000313" key="5">
    <source>
        <dbReference type="Proteomes" id="UP001165297"/>
    </source>
</evidence>
<feature type="domain" description="DUF11" evidence="2">
    <location>
        <begin position="433"/>
        <end position="537"/>
    </location>
</feature>
<feature type="chain" id="PRO_5047528028" evidence="1">
    <location>
        <begin position="38"/>
        <end position="727"/>
    </location>
</feature>
<keyword evidence="1" id="KW-0732">Signal</keyword>
<feature type="domain" description="Secretion system C-terminal sorting" evidence="3">
    <location>
        <begin position="653"/>
        <end position="716"/>
    </location>
</feature>
<dbReference type="Pfam" id="PF17963">
    <property type="entry name" value="Big_9"/>
    <property type="match status" value="1"/>
</dbReference>
<dbReference type="Gene3D" id="2.60.120.200">
    <property type="match status" value="1"/>
</dbReference>
<dbReference type="Pfam" id="PF18962">
    <property type="entry name" value="Por_Secre_tail"/>
    <property type="match status" value="1"/>
</dbReference>
<dbReference type="InterPro" id="IPR013320">
    <property type="entry name" value="ConA-like_dom_sf"/>
</dbReference>
<accession>A0ABS8AIF2</accession>
<keyword evidence="5" id="KW-1185">Reference proteome</keyword>